<comment type="cofactor">
    <cofactor evidence="10">
        <name>Mg(2+)</name>
        <dbReference type="ChEBI" id="CHEBI:18420"/>
    </cofactor>
    <text evidence="10">Binds 1 Mg(2+) ion per subunit.</text>
</comment>
<evidence type="ECO:0000256" key="3">
    <source>
        <dbReference type="ARBA" id="ARBA00011941"/>
    </source>
</evidence>
<evidence type="ECO:0000256" key="5">
    <source>
        <dbReference type="ARBA" id="ARBA00022679"/>
    </source>
</evidence>
<feature type="binding site" evidence="11">
    <location>
        <position position="205"/>
    </location>
    <ligand>
        <name>[4Fe-4S] cluster</name>
        <dbReference type="ChEBI" id="CHEBI:49883"/>
    </ligand>
</feature>
<dbReference type="GO" id="GO:0046872">
    <property type="term" value="F:metal ion binding"/>
    <property type="evidence" value="ECO:0007669"/>
    <property type="project" value="UniProtKB-KW"/>
</dbReference>
<evidence type="ECO:0000256" key="8">
    <source>
        <dbReference type="PIRNR" id="PIRNR000485"/>
    </source>
</evidence>
<dbReference type="KEGG" id="pis:Pisl_0102"/>
<dbReference type="InterPro" id="IPR029057">
    <property type="entry name" value="PRTase-like"/>
</dbReference>
<keyword evidence="4 8" id="KW-0328">Glycosyltransferase</keyword>
<dbReference type="InterPro" id="IPR005854">
    <property type="entry name" value="PurF"/>
</dbReference>
<dbReference type="UniPathway" id="UPA00074">
    <property type="reaction ID" value="UER00124"/>
</dbReference>
<dbReference type="CDD" id="cd06223">
    <property type="entry name" value="PRTases_typeI"/>
    <property type="match status" value="1"/>
</dbReference>
<dbReference type="Pfam" id="PF13522">
    <property type="entry name" value="GATase_6"/>
    <property type="match status" value="1"/>
</dbReference>
<dbReference type="Gene3D" id="3.60.20.10">
    <property type="entry name" value="Glutamine Phosphoribosylpyrophosphate, subunit 1, domain 1"/>
    <property type="match status" value="1"/>
</dbReference>
<dbReference type="EC" id="2.4.2.14" evidence="3 8"/>
<evidence type="ECO:0000313" key="14">
    <source>
        <dbReference type="Proteomes" id="UP000002595"/>
    </source>
</evidence>
<feature type="binding site" evidence="10">
    <location>
        <position position="312"/>
    </location>
    <ligand>
        <name>Mg(2+)</name>
        <dbReference type="ChEBI" id="CHEBI:18420"/>
    </ligand>
</feature>
<dbReference type="Gene3D" id="3.40.50.2020">
    <property type="match status" value="1"/>
</dbReference>
<comment type="catalytic activity">
    <reaction evidence="8">
        <text>5-phospho-beta-D-ribosylamine + L-glutamate + diphosphate = 5-phospho-alpha-D-ribose 1-diphosphate + L-glutamine + H2O</text>
        <dbReference type="Rhea" id="RHEA:14905"/>
        <dbReference type="ChEBI" id="CHEBI:15377"/>
        <dbReference type="ChEBI" id="CHEBI:29985"/>
        <dbReference type="ChEBI" id="CHEBI:33019"/>
        <dbReference type="ChEBI" id="CHEBI:58017"/>
        <dbReference type="ChEBI" id="CHEBI:58359"/>
        <dbReference type="ChEBI" id="CHEBI:58681"/>
        <dbReference type="EC" id="2.4.2.14"/>
    </reaction>
</comment>
<keyword evidence="10" id="KW-0460">Magnesium</keyword>
<comment type="cofactor">
    <cofactor evidence="11">
        <name>[4Fe-4S] cluster</name>
        <dbReference type="ChEBI" id="CHEBI:49883"/>
    </cofactor>
    <text evidence="11">Binds 1 [4Fe-4S] cluster per subunit.</text>
</comment>
<dbReference type="InterPro" id="IPR029055">
    <property type="entry name" value="Ntn_hydrolases_N"/>
</dbReference>
<dbReference type="SUPFAM" id="SSF56235">
    <property type="entry name" value="N-terminal nucleophile aminohydrolases (Ntn hydrolases)"/>
    <property type="match status" value="1"/>
</dbReference>
<feature type="active site" description="Nucleophile" evidence="9">
    <location>
        <position position="2"/>
    </location>
</feature>
<keyword evidence="14" id="KW-1185">Reference proteome</keyword>
<dbReference type="AlphaFoldDB" id="A1RQQ3"/>
<evidence type="ECO:0000256" key="2">
    <source>
        <dbReference type="ARBA" id="ARBA00010138"/>
    </source>
</evidence>
<keyword evidence="11" id="KW-0408">Iron</keyword>
<evidence type="ECO:0000256" key="10">
    <source>
        <dbReference type="PIRSR" id="PIRSR000485-2"/>
    </source>
</evidence>
<feature type="binding site" evidence="10">
    <location>
        <position position="311"/>
    </location>
    <ligand>
        <name>Mg(2+)</name>
        <dbReference type="ChEBI" id="CHEBI:18420"/>
    </ligand>
</feature>
<dbReference type="PIRSF" id="PIRSF000485">
    <property type="entry name" value="Amd_phspho_trans"/>
    <property type="match status" value="1"/>
</dbReference>
<dbReference type="PROSITE" id="PS51278">
    <property type="entry name" value="GATASE_TYPE_2"/>
    <property type="match status" value="1"/>
</dbReference>
<keyword evidence="5 8" id="KW-0808">Transferase</keyword>
<dbReference type="eggNOG" id="arCOG00093">
    <property type="taxonomic scope" value="Archaea"/>
</dbReference>
<dbReference type="InterPro" id="IPR000836">
    <property type="entry name" value="PRTase_dom"/>
</dbReference>
<name>A1RQQ3_PYRIL</name>
<keyword evidence="11" id="KW-0411">Iron-sulfur</keyword>
<evidence type="ECO:0000256" key="1">
    <source>
        <dbReference type="ARBA" id="ARBA00005209"/>
    </source>
</evidence>
<keyword evidence="10" id="KW-0479">Metal-binding</keyword>
<feature type="binding site" evidence="11">
    <location>
        <position position="399"/>
    </location>
    <ligand>
        <name>[4Fe-4S] cluster</name>
        <dbReference type="ChEBI" id="CHEBI:49883"/>
    </ligand>
</feature>
<dbReference type="GO" id="GO:0004044">
    <property type="term" value="F:amidophosphoribosyltransferase activity"/>
    <property type="evidence" value="ECO:0007669"/>
    <property type="project" value="UniProtKB-EC"/>
</dbReference>
<evidence type="ECO:0000259" key="12">
    <source>
        <dbReference type="PROSITE" id="PS51278"/>
    </source>
</evidence>
<evidence type="ECO:0000256" key="6">
    <source>
        <dbReference type="ARBA" id="ARBA00022755"/>
    </source>
</evidence>
<protein>
    <recommendedName>
        <fullName evidence="3 8">Amidophosphoribosyltransferase</fullName>
        <shortName evidence="8">ATase</shortName>
        <ecNumber evidence="3 8">2.4.2.14</ecNumber>
    </recommendedName>
    <alternativeName>
        <fullName evidence="8">Glutamine phosphoribosylpyrophosphate amidotransferase</fullName>
    </alternativeName>
</protein>
<evidence type="ECO:0000313" key="13">
    <source>
        <dbReference type="EMBL" id="ABL87285.1"/>
    </source>
</evidence>
<dbReference type="GO" id="GO:0009113">
    <property type="term" value="P:purine nucleobase biosynthetic process"/>
    <property type="evidence" value="ECO:0007669"/>
    <property type="project" value="InterPro"/>
</dbReference>
<dbReference type="GeneID" id="4616951"/>
<evidence type="ECO:0000256" key="4">
    <source>
        <dbReference type="ARBA" id="ARBA00022676"/>
    </source>
</evidence>
<dbReference type="HOGENOM" id="CLU_022389_3_3_2"/>
<dbReference type="RefSeq" id="WP_011761862.1">
    <property type="nucleotide sequence ID" value="NC_008701.1"/>
</dbReference>
<dbReference type="EMBL" id="CP000504">
    <property type="protein sequence ID" value="ABL87285.1"/>
    <property type="molecule type" value="Genomic_DNA"/>
</dbReference>
<feature type="domain" description="Glutamine amidotransferase type-2" evidence="12">
    <location>
        <begin position="2"/>
        <end position="198"/>
    </location>
</feature>
<comment type="similarity">
    <text evidence="2 8">In the C-terminal section; belongs to the purine/pyrimidine phosphoribosyltransferase family.</text>
</comment>
<dbReference type="SUPFAM" id="SSF53271">
    <property type="entry name" value="PRTase-like"/>
    <property type="match status" value="1"/>
</dbReference>
<organism evidence="13 14">
    <name type="scientific">Pyrobaculum islandicum (strain DSM 4184 / JCM 9189 / GEO3)</name>
    <dbReference type="NCBI Taxonomy" id="384616"/>
    <lineage>
        <taxon>Archaea</taxon>
        <taxon>Thermoproteota</taxon>
        <taxon>Thermoprotei</taxon>
        <taxon>Thermoproteales</taxon>
        <taxon>Thermoproteaceae</taxon>
        <taxon>Pyrobaculum</taxon>
    </lineage>
</organism>
<gene>
    <name evidence="13" type="ordered locus">Pisl_0102</name>
</gene>
<keyword evidence="7" id="KW-0315">Glutamine amidotransferase</keyword>
<dbReference type="GO" id="GO:0006189">
    <property type="term" value="P:'de novo' IMP biosynthetic process"/>
    <property type="evidence" value="ECO:0007669"/>
    <property type="project" value="UniProtKB-UniPathway"/>
</dbReference>
<sequence length="422" mass="46760">MCGIGAAWGKGAGAAVVKIGLWLSHRGHEGVGYAYLENGAVKLGKPPEDTQAALVHVRYSTSGPYGVSLQPVYVKYRDLEIAVAFNGTIVNFRQLDNTASFDGEALAKSLAREMWERGVVEGVQEVYKRIVGAASLVALTPWGILAVRDPHGIRPLALSHDIDGVKIASETVALENGIELAPGIAIMYGDRISTWKIDPKPMRLCALEYVYFAHPASKLGGRLVADVRKALGRALAEDETEEGDVVTYVPETARHAALGFAKRLGLEVVDAVVKNRFSGRLFIRPPSERKPEEAFYVVRDFIEKKRVFLIDDSLIRGTNIKAIIWMLKKAGATKVHVRIASPPIRWPCFYGMDFQKRTELVAWGRDVEEVREIIGADTLRYISMEKFRAILGDVVCYSCFTGVYPHGIDIDWAERELSRNFK</sequence>
<dbReference type="GO" id="GO:0051536">
    <property type="term" value="F:iron-sulfur cluster binding"/>
    <property type="evidence" value="ECO:0007669"/>
    <property type="project" value="UniProtKB-KW"/>
</dbReference>
<evidence type="ECO:0000256" key="7">
    <source>
        <dbReference type="ARBA" id="ARBA00022962"/>
    </source>
</evidence>
<evidence type="ECO:0000256" key="9">
    <source>
        <dbReference type="PIRSR" id="PIRSR000485-1"/>
    </source>
</evidence>
<dbReference type="Proteomes" id="UP000002595">
    <property type="component" value="Chromosome"/>
</dbReference>
<reference evidence="13" key="1">
    <citation type="submission" date="2006-12" db="EMBL/GenBank/DDBJ databases">
        <title>Complete sequence of Pyrobaculum islandicum DSM 4184.</title>
        <authorList>
            <person name="Copeland A."/>
            <person name="Lucas S."/>
            <person name="Lapidus A."/>
            <person name="Barry K."/>
            <person name="Detter J.C."/>
            <person name="Glavina del Rio T."/>
            <person name="Dalin E."/>
            <person name="Tice H."/>
            <person name="Pitluck S."/>
            <person name="Meincke L."/>
            <person name="Brettin T."/>
            <person name="Bruce D."/>
            <person name="Han C."/>
            <person name="Tapia R."/>
            <person name="Gilna P."/>
            <person name="Schmutz J."/>
            <person name="Larimer F."/>
            <person name="Land M."/>
            <person name="Hauser L."/>
            <person name="Kyrpides N."/>
            <person name="Mikhailova N."/>
            <person name="Cozen A.E."/>
            <person name="Fitz-Gibbon S.T."/>
            <person name="House C.H."/>
            <person name="Saltikov C."/>
            <person name="Lowe T."/>
            <person name="Richardson P."/>
        </authorList>
    </citation>
    <scope>NUCLEOTIDE SEQUENCE [LARGE SCALE GENOMIC DNA]</scope>
    <source>
        <strain evidence="13">DSM 4184</strain>
    </source>
</reference>
<dbReference type="OrthoDB" id="5976at2157"/>
<dbReference type="PANTHER" id="PTHR11907">
    <property type="entry name" value="AMIDOPHOSPHORIBOSYLTRANSFERASE"/>
    <property type="match status" value="1"/>
</dbReference>
<feature type="binding site" evidence="11">
    <location>
        <position position="348"/>
    </location>
    <ligand>
        <name>[4Fe-4S] cluster</name>
        <dbReference type="ChEBI" id="CHEBI:49883"/>
    </ligand>
</feature>
<feature type="binding site" evidence="10">
    <location>
        <position position="252"/>
    </location>
    <ligand>
        <name>Mg(2+)</name>
        <dbReference type="ChEBI" id="CHEBI:18420"/>
    </ligand>
</feature>
<accession>A1RQQ3</accession>
<feature type="binding site" evidence="11">
    <location>
        <position position="396"/>
    </location>
    <ligand>
        <name>[4Fe-4S] cluster</name>
        <dbReference type="ChEBI" id="CHEBI:49883"/>
    </ligand>
</feature>
<dbReference type="MEROPS" id="C44.001"/>
<evidence type="ECO:0000256" key="11">
    <source>
        <dbReference type="PIRSR" id="PIRSR000485-3"/>
    </source>
</evidence>
<comment type="pathway">
    <text evidence="1 8">Purine metabolism; IMP biosynthesis via de novo pathway; N(1)-(5-phospho-D-ribosyl)glycinamide from 5-phospho-alpha-D-ribose 1-diphosphate: step 1/2.</text>
</comment>
<dbReference type="InterPro" id="IPR017932">
    <property type="entry name" value="GATase_2_dom"/>
</dbReference>
<keyword evidence="6 8" id="KW-0658">Purine biosynthesis</keyword>
<dbReference type="STRING" id="384616.Pisl_0102"/>
<proteinExistence type="inferred from homology"/>